<feature type="compositionally biased region" description="Basic and acidic residues" evidence="1">
    <location>
        <begin position="13"/>
        <end position="33"/>
    </location>
</feature>
<comment type="caution">
    <text evidence="2">The sequence shown here is derived from an EMBL/GenBank/DDBJ whole genome shotgun (WGS) entry which is preliminary data.</text>
</comment>
<evidence type="ECO:0000313" key="2">
    <source>
        <dbReference type="EMBL" id="KAL3083329.1"/>
    </source>
</evidence>
<dbReference type="EMBL" id="JBICCN010000254">
    <property type="protein sequence ID" value="KAL3083329.1"/>
    <property type="molecule type" value="Genomic_DNA"/>
</dbReference>
<feature type="region of interest" description="Disordered" evidence="1">
    <location>
        <begin position="1"/>
        <end position="33"/>
    </location>
</feature>
<proteinExistence type="predicted"/>
<protein>
    <submittedName>
        <fullName evidence="2">Uncharacterized protein</fullName>
    </submittedName>
</protein>
<reference evidence="2 3" key="1">
    <citation type="submission" date="2024-10" db="EMBL/GenBank/DDBJ databases">
        <authorList>
            <person name="Kim D."/>
        </authorList>
    </citation>
    <scope>NUCLEOTIDE SEQUENCE [LARGE SCALE GENOMIC DNA]</scope>
    <source>
        <strain evidence="2">Taebaek</strain>
    </source>
</reference>
<keyword evidence="3" id="KW-1185">Reference proteome</keyword>
<dbReference type="AlphaFoldDB" id="A0ABD2ITL4"/>
<name>A0ABD2ITL4_HETSC</name>
<sequence>MGGKRTAAANSKRPVERMGERERRETDEGRGHEIIASSVRPSHPSVALSVLLNSMDGEGKGTTDGWPSEERQTALFCVYLSAKIWGKPKFTDKKCTKYTNTVN</sequence>
<accession>A0ABD2ITL4</accession>
<gene>
    <name evidence="2" type="ORF">niasHS_011131</name>
</gene>
<evidence type="ECO:0000256" key="1">
    <source>
        <dbReference type="SAM" id="MobiDB-lite"/>
    </source>
</evidence>
<evidence type="ECO:0000313" key="3">
    <source>
        <dbReference type="Proteomes" id="UP001620645"/>
    </source>
</evidence>
<organism evidence="2 3">
    <name type="scientific">Heterodera schachtii</name>
    <name type="common">Sugarbeet cyst nematode worm</name>
    <name type="synonym">Tylenchus schachtii</name>
    <dbReference type="NCBI Taxonomy" id="97005"/>
    <lineage>
        <taxon>Eukaryota</taxon>
        <taxon>Metazoa</taxon>
        <taxon>Ecdysozoa</taxon>
        <taxon>Nematoda</taxon>
        <taxon>Chromadorea</taxon>
        <taxon>Rhabditida</taxon>
        <taxon>Tylenchina</taxon>
        <taxon>Tylenchomorpha</taxon>
        <taxon>Tylenchoidea</taxon>
        <taxon>Heteroderidae</taxon>
        <taxon>Heteroderinae</taxon>
        <taxon>Heterodera</taxon>
    </lineage>
</organism>
<dbReference type="Proteomes" id="UP001620645">
    <property type="component" value="Unassembled WGS sequence"/>
</dbReference>